<keyword evidence="2" id="KW-0812">Transmembrane</keyword>
<feature type="region of interest" description="Disordered" evidence="1">
    <location>
        <begin position="1"/>
        <end position="20"/>
    </location>
</feature>
<evidence type="ECO:0000256" key="2">
    <source>
        <dbReference type="SAM" id="Phobius"/>
    </source>
</evidence>
<dbReference type="Proteomes" id="UP000054279">
    <property type="component" value="Unassembled WGS sequence"/>
</dbReference>
<keyword evidence="2" id="KW-0472">Membrane</keyword>
<evidence type="ECO:0000256" key="1">
    <source>
        <dbReference type="SAM" id="MobiDB-lite"/>
    </source>
</evidence>
<evidence type="ECO:0000313" key="4">
    <source>
        <dbReference type="Proteomes" id="UP000054279"/>
    </source>
</evidence>
<organism evidence="3 4">
    <name type="scientific">Sphaerobolus stellatus (strain SS14)</name>
    <dbReference type="NCBI Taxonomy" id="990650"/>
    <lineage>
        <taxon>Eukaryota</taxon>
        <taxon>Fungi</taxon>
        <taxon>Dikarya</taxon>
        <taxon>Basidiomycota</taxon>
        <taxon>Agaricomycotina</taxon>
        <taxon>Agaricomycetes</taxon>
        <taxon>Phallomycetidae</taxon>
        <taxon>Geastrales</taxon>
        <taxon>Sphaerobolaceae</taxon>
        <taxon>Sphaerobolus</taxon>
    </lineage>
</organism>
<feature type="non-terminal residue" evidence="3">
    <location>
        <position position="1"/>
    </location>
</feature>
<evidence type="ECO:0000313" key="3">
    <source>
        <dbReference type="EMBL" id="KIJ32793.1"/>
    </source>
</evidence>
<feature type="transmembrane region" description="Helical" evidence="2">
    <location>
        <begin position="226"/>
        <end position="243"/>
    </location>
</feature>
<dbReference type="HOGENOM" id="CLU_932429_0_0_1"/>
<feature type="transmembrane region" description="Helical" evidence="2">
    <location>
        <begin position="156"/>
        <end position="184"/>
    </location>
</feature>
<accession>A0A0C9TRI0</accession>
<proteinExistence type="predicted"/>
<dbReference type="EMBL" id="KN837222">
    <property type="protein sequence ID" value="KIJ32793.1"/>
    <property type="molecule type" value="Genomic_DNA"/>
</dbReference>
<dbReference type="AlphaFoldDB" id="A0A0C9TRI0"/>
<gene>
    <name evidence="3" type="ORF">M422DRAFT_70524</name>
</gene>
<feature type="transmembrane region" description="Helical" evidence="2">
    <location>
        <begin position="255"/>
        <end position="279"/>
    </location>
</feature>
<name>A0A0C9TRI0_SPHS4</name>
<reference evidence="3 4" key="1">
    <citation type="submission" date="2014-06" db="EMBL/GenBank/DDBJ databases">
        <title>Evolutionary Origins and Diversification of the Mycorrhizal Mutualists.</title>
        <authorList>
            <consortium name="DOE Joint Genome Institute"/>
            <consortium name="Mycorrhizal Genomics Consortium"/>
            <person name="Kohler A."/>
            <person name="Kuo A."/>
            <person name="Nagy L.G."/>
            <person name="Floudas D."/>
            <person name="Copeland A."/>
            <person name="Barry K.W."/>
            <person name="Cichocki N."/>
            <person name="Veneault-Fourrey C."/>
            <person name="LaButti K."/>
            <person name="Lindquist E.A."/>
            <person name="Lipzen A."/>
            <person name="Lundell T."/>
            <person name="Morin E."/>
            <person name="Murat C."/>
            <person name="Riley R."/>
            <person name="Ohm R."/>
            <person name="Sun H."/>
            <person name="Tunlid A."/>
            <person name="Henrissat B."/>
            <person name="Grigoriev I.V."/>
            <person name="Hibbett D.S."/>
            <person name="Martin F."/>
        </authorList>
    </citation>
    <scope>NUCLEOTIDE SEQUENCE [LARGE SCALE GENOMIC DNA]</scope>
    <source>
        <strain evidence="3 4">SS14</strain>
    </source>
</reference>
<keyword evidence="2" id="KW-1133">Transmembrane helix</keyword>
<feature type="transmembrane region" description="Helical" evidence="2">
    <location>
        <begin position="115"/>
        <end position="135"/>
    </location>
</feature>
<sequence length="299" mass="33090">MQFRHNSRSLHPFASPPTSTSRLVDVELSLRDLLLVEGLAALPLEILALLLSISYDQGSVVLYTLLPLLPTSTSRLIDVELSLRNLTLLLLSNYTRGPHIMASGGPLGPEFPTSILQGALATLISIFLSAWLWGISAAQGYKYFKTYRQDPLWLKTLVSACLTIMEIIRVLNTVSLVSHILYAYHWTIFCRLLSNLDTITTVTGISVRVSSMVLDLTLSQQQSQPLIYVHYIIISTVQGFYALRVWTVSEKKKLLVIPIFVLSLIQLVSGLYGALYLTIKGDVNFAFAKPFVASTSTAA</sequence>
<feature type="transmembrane region" description="Helical" evidence="2">
    <location>
        <begin position="33"/>
        <end position="55"/>
    </location>
</feature>
<protein>
    <submittedName>
        <fullName evidence="3">Uncharacterized protein</fullName>
    </submittedName>
</protein>
<keyword evidence="4" id="KW-1185">Reference proteome</keyword>